<name>A0A370C488_ASPNG</name>
<evidence type="ECO:0000313" key="1">
    <source>
        <dbReference type="EMBL" id="RDH21436.1"/>
    </source>
</evidence>
<dbReference type="Proteomes" id="UP000253845">
    <property type="component" value="Unassembled WGS sequence"/>
</dbReference>
<dbReference type="AlphaFoldDB" id="A0A370C488"/>
<dbReference type="EMBL" id="KZ851911">
    <property type="protein sequence ID" value="RDH21436.1"/>
    <property type="molecule type" value="Genomic_DNA"/>
</dbReference>
<sequence length="111" mass="11816">MEILLLLVLFNSRSPIDARFHMELSSPAGQLLVSASKPSLPTPVGAFFLLLHVAIIVGSPTVMSESHACSAVNAMHRSTPHGVRTSLLHSSGLRTTKLCRSSSAVATPNRE</sequence>
<accession>A0A370C488</accession>
<reference evidence="1 2" key="1">
    <citation type="submission" date="2018-07" db="EMBL/GenBank/DDBJ databases">
        <title>Section-level genome sequencing of Aspergillus section Nigri to investigate inter- and intra-species variation.</title>
        <authorList>
            <consortium name="DOE Joint Genome Institute"/>
            <person name="Vesth T.C."/>
            <person name="Nybo J.L."/>
            <person name="Theobald S."/>
            <person name="Frisvad J.C."/>
            <person name="Larsen T.O."/>
            <person name="Nielsen K.F."/>
            <person name="Hoof J.B."/>
            <person name="Brandl J."/>
            <person name="Salamov A."/>
            <person name="Riley R."/>
            <person name="Gladden J.M."/>
            <person name="Phatale P."/>
            <person name="Nielsen M.T."/>
            <person name="Lyhne E.K."/>
            <person name="Kogle M.E."/>
            <person name="Strasser K."/>
            <person name="McDonnell E."/>
            <person name="Barry K."/>
            <person name="Clum A."/>
            <person name="Chen C."/>
            <person name="Nolan M."/>
            <person name="Sandor L."/>
            <person name="Kuo A."/>
            <person name="Lipzen A."/>
            <person name="Hainaut M."/>
            <person name="Drula E."/>
            <person name="Tsang A."/>
            <person name="Magnuson J.K."/>
            <person name="Henrissat B."/>
            <person name="Wiebenga A."/>
            <person name="Simmons B.A."/>
            <person name="Makela M.R."/>
            <person name="De vries R.P."/>
            <person name="Grigoriev I.V."/>
            <person name="Mortensen U.H."/>
            <person name="Baker S.E."/>
            <person name="Andersen M.R."/>
        </authorList>
    </citation>
    <scope>NUCLEOTIDE SEQUENCE [LARGE SCALE GENOMIC DNA]</scope>
    <source>
        <strain evidence="1 2">ATCC 13496</strain>
    </source>
</reference>
<protein>
    <submittedName>
        <fullName evidence="1">Uncharacterized protein</fullName>
    </submittedName>
</protein>
<gene>
    <name evidence="1" type="ORF">M747DRAFT_26743</name>
</gene>
<evidence type="ECO:0000313" key="2">
    <source>
        <dbReference type="Proteomes" id="UP000253845"/>
    </source>
</evidence>
<proteinExistence type="predicted"/>
<dbReference type="VEuPathDB" id="FungiDB:M747DRAFT_26743"/>
<organism evidence="1 2">
    <name type="scientific">Aspergillus niger ATCC 13496</name>
    <dbReference type="NCBI Taxonomy" id="1353008"/>
    <lineage>
        <taxon>Eukaryota</taxon>
        <taxon>Fungi</taxon>
        <taxon>Dikarya</taxon>
        <taxon>Ascomycota</taxon>
        <taxon>Pezizomycotina</taxon>
        <taxon>Eurotiomycetes</taxon>
        <taxon>Eurotiomycetidae</taxon>
        <taxon>Eurotiales</taxon>
        <taxon>Aspergillaceae</taxon>
        <taxon>Aspergillus</taxon>
        <taxon>Aspergillus subgen. Circumdati</taxon>
    </lineage>
</organism>